<evidence type="ECO:0000313" key="13">
    <source>
        <dbReference type="EMBL" id="KAF6206449.1"/>
    </source>
</evidence>
<dbReference type="AlphaFoldDB" id="A0A8S9XD03"/>
<comment type="similarity">
    <text evidence="3">Belongs to the tubulin family.</text>
</comment>
<evidence type="ECO:0008006" key="15">
    <source>
        <dbReference type="Google" id="ProtNLM"/>
    </source>
</evidence>
<dbReference type="GO" id="GO:0003924">
    <property type="term" value="F:GTPase activity"/>
    <property type="evidence" value="ECO:0007669"/>
    <property type="project" value="InterPro"/>
</dbReference>
<feature type="region of interest" description="Disordered" evidence="9">
    <location>
        <begin position="777"/>
        <end position="800"/>
    </location>
</feature>
<dbReference type="CDD" id="cd02187">
    <property type="entry name" value="beta_tubulin"/>
    <property type="match status" value="1"/>
</dbReference>
<evidence type="ECO:0000256" key="7">
    <source>
        <dbReference type="ARBA" id="ARBA00023134"/>
    </source>
</evidence>
<evidence type="ECO:0000259" key="11">
    <source>
        <dbReference type="SMART" id="SM00864"/>
    </source>
</evidence>
<keyword evidence="6" id="KW-0547">Nucleotide-binding</keyword>
<dbReference type="EMBL" id="WIXP02000008">
    <property type="protein sequence ID" value="KAF6206449.1"/>
    <property type="molecule type" value="Genomic_DNA"/>
</dbReference>
<dbReference type="InterPro" id="IPR008280">
    <property type="entry name" value="Tub_FtsZ_C"/>
</dbReference>
<evidence type="ECO:0000256" key="3">
    <source>
        <dbReference type="ARBA" id="ARBA00009636"/>
    </source>
</evidence>
<accession>A0A8S9XD03</accession>
<gene>
    <name evidence="13" type="ORF">GE061_017682</name>
</gene>
<comment type="caution">
    <text evidence="13">The sequence shown here is derived from an EMBL/GenBank/DDBJ whole genome shotgun (WGS) entry which is preliminary data.</text>
</comment>
<dbReference type="GO" id="GO:0005874">
    <property type="term" value="C:microtubule"/>
    <property type="evidence" value="ECO:0007669"/>
    <property type="project" value="UniProtKB-KW"/>
</dbReference>
<dbReference type="GO" id="GO:0005200">
    <property type="term" value="F:structural constituent of cytoskeleton"/>
    <property type="evidence" value="ECO:0007669"/>
    <property type="project" value="InterPro"/>
</dbReference>
<keyword evidence="10" id="KW-0472">Membrane</keyword>
<dbReference type="FunFam" id="3.30.1330.20:FF:000002">
    <property type="entry name" value="Tubulin beta chain"/>
    <property type="match status" value="1"/>
</dbReference>
<dbReference type="SUPFAM" id="SSF52490">
    <property type="entry name" value="Tubulin nucleotide-binding domain-like"/>
    <property type="match status" value="1"/>
</dbReference>
<dbReference type="SMART" id="SM00865">
    <property type="entry name" value="Tubulin_C"/>
    <property type="match status" value="1"/>
</dbReference>
<evidence type="ECO:0000256" key="8">
    <source>
        <dbReference type="ARBA" id="ARBA00023212"/>
    </source>
</evidence>
<dbReference type="Pfam" id="PF03953">
    <property type="entry name" value="Tubulin_C"/>
    <property type="match status" value="1"/>
</dbReference>
<reference evidence="13" key="1">
    <citation type="journal article" date="2021" name="Mol. Ecol. Resour.">
        <title>Apolygus lucorum genome provides insights into omnivorousness and mesophyll feeding.</title>
        <authorList>
            <person name="Liu Y."/>
            <person name="Liu H."/>
            <person name="Wang H."/>
            <person name="Huang T."/>
            <person name="Liu B."/>
            <person name="Yang B."/>
            <person name="Yin L."/>
            <person name="Li B."/>
            <person name="Zhang Y."/>
            <person name="Zhang S."/>
            <person name="Jiang F."/>
            <person name="Zhang X."/>
            <person name="Ren Y."/>
            <person name="Wang B."/>
            <person name="Wang S."/>
            <person name="Lu Y."/>
            <person name="Wu K."/>
            <person name="Fan W."/>
            <person name="Wang G."/>
        </authorList>
    </citation>
    <scope>NUCLEOTIDE SEQUENCE</scope>
    <source>
        <strain evidence="13">12Hb</strain>
    </source>
</reference>
<keyword evidence="4" id="KW-0963">Cytoplasm</keyword>
<organism evidence="13 14">
    <name type="scientific">Apolygus lucorum</name>
    <name type="common">Small green plant bug</name>
    <name type="synonym">Lygocoris lucorum</name>
    <dbReference type="NCBI Taxonomy" id="248454"/>
    <lineage>
        <taxon>Eukaryota</taxon>
        <taxon>Metazoa</taxon>
        <taxon>Ecdysozoa</taxon>
        <taxon>Arthropoda</taxon>
        <taxon>Hexapoda</taxon>
        <taxon>Insecta</taxon>
        <taxon>Pterygota</taxon>
        <taxon>Neoptera</taxon>
        <taxon>Paraneoptera</taxon>
        <taxon>Hemiptera</taxon>
        <taxon>Heteroptera</taxon>
        <taxon>Panheteroptera</taxon>
        <taxon>Cimicomorpha</taxon>
        <taxon>Miridae</taxon>
        <taxon>Mirini</taxon>
        <taxon>Apolygus</taxon>
    </lineage>
</organism>
<evidence type="ECO:0000256" key="2">
    <source>
        <dbReference type="ARBA" id="ARBA00004245"/>
    </source>
</evidence>
<evidence type="ECO:0000256" key="10">
    <source>
        <dbReference type="SAM" id="Phobius"/>
    </source>
</evidence>
<keyword evidence="10" id="KW-1133">Transmembrane helix</keyword>
<comment type="subcellular location">
    <subcellularLocation>
        <location evidence="2">Cytoplasm</location>
        <location evidence="2">Cytoskeleton</location>
    </subcellularLocation>
</comment>
<feature type="transmembrane region" description="Helical" evidence="10">
    <location>
        <begin position="137"/>
        <end position="158"/>
    </location>
</feature>
<dbReference type="SUPFAM" id="SSF55307">
    <property type="entry name" value="Tubulin C-terminal domain-like"/>
    <property type="match status" value="1"/>
</dbReference>
<dbReference type="InterPro" id="IPR003008">
    <property type="entry name" value="Tubulin_FtsZ_GTPase"/>
</dbReference>
<feature type="domain" description="Tubulin/FtsZ 2-layer sandwich" evidence="12">
    <location>
        <begin position="596"/>
        <end position="733"/>
    </location>
</feature>
<feature type="domain" description="Tubulin/FtsZ GTPase" evidence="11">
    <location>
        <begin position="394"/>
        <end position="594"/>
    </location>
</feature>
<dbReference type="InterPro" id="IPR018316">
    <property type="entry name" value="Tubulin/FtsZ_2-layer-sand-dom"/>
</dbReference>
<feature type="transmembrane region" description="Helical" evidence="10">
    <location>
        <begin position="269"/>
        <end position="286"/>
    </location>
</feature>
<dbReference type="Gene3D" id="3.40.50.1440">
    <property type="entry name" value="Tubulin/FtsZ, GTPase domain"/>
    <property type="match status" value="1"/>
</dbReference>
<dbReference type="PRINTS" id="PR01161">
    <property type="entry name" value="TUBULIN"/>
</dbReference>
<evidence type="ECO:0000259" key="12">
    <source>
        <dbReference type="SMART" id="SM00865"/>
    </source>
</evidence>
<comment type="cofactor">
    <cofactor evidence="1">
        <name>Mg(2+)</name>
        <dbReference type="ChEBI" id="CHEBI:18420"/>
    </cofactor>
</comment>
<evidence type="ECO:0000256" key="4">
    <source>
        <dbReference type="ARBA" id="ARBA00022490"/>
    </source>
</evidence>
<dbReference type="GO" id="GO:0005525">
    <property type="term" value="F:GTP binding"/>
    <property type="evidence" value="ECO:0007669"/>
    <property type="project" value="UniProtKB-KW"/>
</dbReference>
<evidence type="ECO:0000256" key="1">
    <source>
        <dbReference type="ARBA" id="ARBA00001946"/>
    </source>
</evidence>
<dbReference type="InterPro" id="IPR017975">
    <property type="entry name" value="Tubulin_CS"/>
</dbReference>
<dbReference type="InterPro" id="IPR002453">
    <property type="entry name" value="Beta_tubulin"/>
</dbReference>
<dbReference type="PRINTS" id="PR01163">
    <property type="entry name" value="BETATUBULIN"/>
</dbReference>
<dbReference type="PROSITE" id="PS00227">
    <property type="entry name" value="TUBULIN"/>
    <property type="match status" value="1"/>
</dbReference>
<dbReference type="InterPro" id="IPR037103">
    <property type="entry name" value="Tubulin/FtsZ-like_C"/>
</dbReference>
<keyword evidence="14" id="KW-1185">Reference proteome</keyword>
<sequence length="800" mass="89809">MDFEMSIFPLSSIVTNKSSSYVQHLKRFQYFSWIPLTLNPPYFSRVSKPCLFVSLLIFVGNAAHKWAPQLALQFHSSGPFSAVLMVVQKTIHSSVPALFVTTSLKKRFKFEKSINKILFVLKTLGLWKYRMFLSCRIALFLFLLGVAESSLQIAILVLSKRDLMAALDETLWVLYYIYLFSWSFTFMYTVRTVRMCFEKLTESTIQENANLKSYFQTYNRLIDIATEANDFYDIPVSISLLLSLLLFLDQTSLAMSEKGTMTVLTRMNMYTWITFHLATIVFILGTCHSASEQADSSNGALFRYLVQHKNAVTQDNPLLMIHLCARKRLVFRACKSFTINYNLGLSMMAAYLTYFIVGGCGAKCGAKFWEVISDEHGIAPNGQFNGNTDLQLERINVYYEAAGSNRFVPRVVNVDLDPDSGKALHSGPYGTLFRPESSVLGTLGGGAGNNWAKGMYTEGAELAYTALDIIRHLVESCDCLQGFQVIHSLGGGTGSGTGCHLVEKIKQEYPDRVLCTWSVLSSPKVSEVVVEPYNNVLGFSHLMDSADEVYCLDNEALYHITTKTLSLKFPTTGDLNHIISAAMAGVTTCFRFPGQLNADLRKLLTNMVPFPRLHFFVPGFVPLTARGSQAFRSITVPSLVQQMFDASTLMCACDPKKGKFLTAACIFRGRMSVKQVDEQMVNVQDKNSQWFVEWIPNNIKSAICDIPPRGMKMAATFVGNTSAINEVFNRILTQFSAMLRKKAFLHWYTSEGMELMELDDCEANMKDLVKEYDRYGREAGGDERKSKSVSPSAATEEEEE</sequence>
<dbReference type="GO" id="GO:0007017">
    <property type="term" value="P:microtubule-based process"/>
    <property type="evidence" value="ECO:0007669"/>
    <property type="project" value="InterPro"/>
</dbReference>
<keyword evidence="10" id="KW-0812">Transmembrane</keyword>
<protein>
    <recommendedName>
        <fullName evidence="15">Tubulin beta chain</fullName>
    </recommendedName>
</protein>
<keyword evidence="8" id="KW-0206">Cytoskeleton</keyword>
<feature type="compositionally biased region" description="Basic and acidic residues" evidence="9">
    <location>
        <begin position="777"/>
        <end position="786"/>
    </location>
</feature>
<proteinExistence type="inferred from homology"/>
<dbReference type="InterPro" id="IPR000217">
    <property type="entry name" value="Tubulin"/>
</dbReference>
<dbReference type="SMART" id="SM00864">
    <property type="entry name" value="Tubulin"/>
    <property type="match status" value="1"/>
</dbReference>
<evidence type="ECO:0000256" key="5">
    <source>
        <dbReference type="ARBA" id="ARBA00022701"/>
    </source>
</evidence>
<dbReference type="Gene3D" id="3.30.1330.20">
    <property type="entry name" value="Tubulin/FtsZ, C-terminal domain"/>
    <property type="match status" value="1"/>
</dbReference>
<keyword evidence="5" id="KW-0493">Microtubule</keyword>
<keyword evidence="7" id="KW-0342">GTP-binding</keyword>
<dbReference type="GO" id="GO:0005886">
    <property type="term" value="C:plasma membrane"/>
    <property type="evidence" value="ECO:0007669"/>
    <property type="project" value="UniProtKB-SubCell"/>
</dbReference>
<dbReference type="Proteomes" id="UP000466442">
    <property type="component" value="Unassembled WGS sequence"/>
</dbReference>
<dbReference type="PANTHER" id="PTHR11588">
    <property type="entry name" value="TUBULIN"/>
    <property type="match status" value="1"/>
</dbReference>
<name>A0A8S9XD03_APOLU</name>
<dbReference type="Gene3D" id="1.10.287.600">
    <property type="entry name" value="Helix hairpin bin"/>
    <property type="match status" value="1"/>
</dbReference>
<evidence type="ECO:0000256" key="9">
    <source>
        <dbReference type="SAM" id="MobiDB-lite"/>
    </source>
</evidence>
<dbReference type="OrthoDB" id="1662883at2759"/>
<feature type="transmembrane region" description="Helical" evidence="10">
    <location>
        <begin position="170"/>
        <end position="190"/>
    </location>
</feature>
<evidence type="ECO:0000313" key="14">
    <source>
        <dbReference type="Proteomes" id="UP000466442"/>
    </source>
</evidence>
<dbReference type="InterPro" id="IPR023123">
    <property type="entry name" value="Tubulin_C"/>
</dbReference>
<dbReference type="GO" id="GO:0050909">
    <property type="term" value="P:sensory perception of taste"/>
    <property type="evidence" value="ECO:0007669"/>
    <property type="project" value="InterPro"/>
</dbReference>
<evidence type="ECO:0000256" key="6">
    <source>
        <dbReference type="ARBA" id="ARBA00022741"/>
    </source>
</evidence>
<dbReference type="Pfam" id="PF00091">
    <property type="entry name" value="Tubulin"/>
    <property type="match status" value="1"/>
</dbReference>
<dbReference type="InterPro" id="IPR036525">
    <property type="entry name" value="Tubulin/FtsZ_GTPase_sf"/>
</dbReference>